<dbReference type="GO" id="GO:0005634">
    <property type="term" value="C:nucleus"/>
    <property type="evidence" value="ECO:0007669"/>
    <property type="project" value="UniProtKB-SubCell"/>
</dbReference>
<sequence length="1039" mass="116785">MRNPVACITCRSAKQKCIHNDAPPCDRCKASGRADACVFPAPGTSSVHRRPKRPRQESESAATPPSASSTAPLQGPLRVPTANSTAAPHQSSPNAAASLDGLDPFDLLTDEVKNSYLRCSYKWSFHHTPTLLLRIRDRTLEIWMVWAMLALAIRFVKEPPAPFQTQIEASNAFAAHARQILQSDLETPSISRVQALLMLTGHDWGAGNGRRAWIYLGMAIRLVEVMDLTQELKAPQNRKLTREEFIEAEVRRRTAWTCFLMDSLLSGGKGRKKSLAASDMAIQLPCERESFVFGEPVYTEHLDGKLYMPPSSEPNDVGELGIIAYSMRIASIWGKVARWACSEELKTELPWAPNSQFSQLIQESDQWRRGLPSRLDYDLFSLHSHNAVEQGQAYCYMHCIYFMSKMFLHRAYLPVLGPHSHSEESPDSYSERSDQWRTWQTTSRRELFKEATLVLEMLDEMRTFGVFFLRGLVPWIGFTIYTAVGVMLYSYNFPSSEDDPRMKEKARERVVGGCMFLKEMKTQWPMSETWFETIKRMQAYYRTVLSQEGPVSPDERQVLRRAMVDYGALQSTPVQKPTDTEPPPDTNIVSSFAAPEASAAPLPVKSVQNPSLTPTPAPSGFNSTLSWDGQQTIPPLEEDAAFDTNFNFSSEEMEEIMMSATQDFWASFPGEVGVGFQSVACIGPLSPSSLCIRRTSANKAPASDDCDSEPTAVIYFYSKACTPSRILHGHFELRHRCLCQPEHTPFSIPHPPINSPYPNNSSNTPCSLLKEKMGVFYETIPDSLKPWILDQKMLWVGTAPLSSTGHINISPKGGQSFGILSPTSFWYLDLTGSGVETHAHLHEPGNGRICVMFMAFDGPPRILRIWGTGRAIENGTPEFERHVQEHKVKIVPGARSVIMVDVHQVATSCGFSVPYYEWKGWRPILDDFFEKKERKFREEGKVEESMDHYWAIKSQLSIDGLPGMKRGYEYAQKNGIAPLKKMVGKYAPDPKRPRTVNNQVSLQEVALMGILCFVIGVVVALTIVKPETVRKIQSKEYFL</sequence>
<dbReference type="Pfam" id="PF04082">
    <property type="entry name" value="Fungal_trans"/>
    <property type="match status" value="1"/>
</dbReference>
<dbReference type="SUPFAM" id="SSF57701">
    <property type="entry name" value="Zn2/Cys6 DNA-binding domain"/>
    <property type="match status" value="1"/>
</dbReference>
<dbReference type="InterPro" id="IPR001138">
    <property type="entry name" value="Zn2Cys6_DnaBD"/>
</dbReference>
<keyword evidence="7" id="KW-0472">Membrane</keyword>
<name>A0A6A5TLL3_9PLEO</name>
<keyword evidence="7" id="KW-0812">Transmembrane</keyword>
<keyword evidence="3" id="KW-0805">Transcription regulation</keyword>
<dbReference type="GO" id="GO:0006351">
    <property type="term" value="P:DNA-templated transcription"/>
    <property type="evidence" value="ECO:0007669"/>
    <property type="project" value="InterPro"/>
</dbReference>
<feature type="domain" description="Zn(2)-C6 fungal-type" evidence="8">
    <location>
        <begin position="6"/>
        <end position="39"/>
    </location>
</feature>
<dbReference type="Gene3D" id="4.10.240.10">
    <property type="entry name" value="Zn(2)-C6 fungal-type DNA-binding domain"/>
    <property type="match status" value="1"/>
</dbReference>
<evidence type="ECO:0000256" key="4">
    <source>
        <dbReference type="ARBA" id="ARBA00023163"/>
    </source>
</evidence>
<dbReference type="SMART" id="SM00906">
    <property type="entry name" value="Fungal_trans"/>
    <property type="match status" value="1"/>
</dbReference>
<evidence type="ECO:0000259" key="8">
    <source>
        <dbReference type="PROSITE" id="PS50048"/>
    </source>
</evidence>
<dbReference type="EMBL" id="ML977006">
    <property type="protein sequence ID" value="KAF1953084.1"/>
    <property type="molecule type" value="Genomic_DNA"/>
</dbReference>
<dbReference type="AlphaFoldDB" id="A0A6A5TLL3"/>
<accession>A0A6A5TLL3</accession>
<dbReference type="PANTHER" id="PTHR47338:SF5">
    <property type="entry name" value="ZN(II)2CYS6 TRANSCRIPTION FACTOR (EUROFUNG)"/>
    <property type="match status" value="1"/>
</dbReference>
<feature type="transmembrane region" description="Helical" evidence="7">
    <location>
        <begin position="1005"/>
        <end position="1024"/>
    </location>
</feature>
<evidence type="ECO:0000313" key="10">
    <source>
        <dbReference type="Proteomes" id="UP000800035"/>
    </source>
</evidence>
<protein>
    <recommendedName>
        <fullName evidence="8">Zn(2)-C6 fungal-type domain-containing protein</fullName>
    </recommendedName>
</protein>
<feature type="compositionally biased region" description="Low complexity" evidence="6">
    <location>
        <begin position="59"/>
        <end position="72"/>
    </location>
</feature>
<evidence type="ECO:0000256" key="3">
    <source>
        <dbReference type="ARBA" id="ARBA00023015"/>
    </source>
</evidence>
<dbReference type="InterPro" id="IPR050815">
    <property type="entry name" value="TF_fung"/>
</dbReference>
<dbReference type="GO" id="GO:0000981">
    <property type="term" value="F:DNA-binding transcription factor activity, RNA polymerase II-specific"/>
    <property type="evidence" value="ECO:0007669"/>
    <property type="project" value="InterPro"/>
</dbReference>
<feature type="transmembrane region" description="Helical" evidence="7">
    <location>
        <begin position="467"/>
        <end position="491"/>
    </location>
</feature>
<dbReference type="InterPro" id="IPR036864">
    <property type="entry name" value="Zn2-C6_fun-type_DNA-bd_sf"/>
</dbReference>
<keyword evidence="2" id="KW-0479">Metal-binding</keyword>
<feature type="compositionally biased region" description="Low complexity" evidence="6">
    <location>
        <begin position="590"/>
        <end position="603"/>
    </location>
</feature>
<keyword evidence="7" id="KW-1133">Transmembrane helix</keyword>
<dbReference type="PROSITE" id="PS00463">
    <property type="entry name" value="ZN2_CY6_FUNGAL_1"/>
    <property type="match status" value="1"/>
</dbReference>
<evidence type="ECO:0000313" key="9">
    <source>
        <dbReference type="EMBL" id="KAF1953084.1"/>
    </source>
</evidence>
<comment type="subcellular location">
    <subcellularLocation>
        <location evidence="1">Nucleus</location>
    </subcellularLocation>
</comment>
<evidence type="ECO:0000256" key="7">
    <source>
        <dbReference type="SAM" id="Phobius"/>
    </source>
</evidence>
<dbReference type="Proteomes" id="UP000800035">
    <property type="component" value="Unassembled WGS sequence"/>
</dbReference>
<dbReference type="GO" id="GO:0008270">
    <property type="term" value="F:zinc ion binding"/>
    <property type="evidence" value="ECO:0007669"/>
    <property type="project" value="InterPro"/>
</dbReference>
<feature type="region of interest" description="Disordered" evidence="6">
    <location>
        <begin position="570"/>
        <end position="629"/>
    </location>
</feature>
<keyword evidence="4" id="KW-0804">Transcription</keyword>
<keyword evidence="5" id="KW-0539">Nucleus</keyword>
<reference evidence="9" key="1">
    <citation type="journal article" date="2020" name="Stud. Mycol.">
        <title>101 Dothideomycetes genomes: a test case for predicting lifestyles and emergence of pathogens.</title>
        <authorList>
            <person name="Haridas S."/>
            <person name="Albert R."/>
            <person name="Binder M."/>
            <person name="Bloem J."/>
            <person name="Labutti K."/>
            <person name="Salamov A."/>
            <person name="Andreopoulos B."/>
            <person name="Baker S."/>
            <person name="Barry K."/>
            <person name="Bills G."/>
            <person name="Bluhm B."/>
            <person name="Cannon C."/>
            <person name="Castanera R."/>
            <person name="Culley D."/>
            <person name="Daum C."/>
            <person name="Ezra D."/>
            <person name="Gonzalez J."/>
            <person name="Henrissat B."/>
            <person name="Kuo A."/>
            <person name="Liang C."/>
            <person name="Lipzen A."/>
            <person name="Lutzoni F."/>
            <person name="Magnuson J."/>
            <person name="Mondo S."/>
            <person name="Nolan M."/>
            <person name="Ohm R."/>
            <person name="Pangilinan J."/>
            <person name="Park H.-J."/>
            <person name="Ramirez L."/>
            <person name="Alfaro M."/>
            <person name="Sun H."/>
            <person name="Tritt A."/>
            <person name="Yoshinaga Y."/>
            <person name="Zwiers L.-H."/>
            <person name="Turgeon B."/>
            <person name="Goodwin S."/>
            <person name="Spatafora J."/>
            <person name="Crous P."/>
            <person name="Grigoriev I."/>
        </authorList>
    </citation>
    <scope>NUCLEOTIDE SEQUENCE</scope>
    <source>
        <strain evidence="9">CBS 675.92</strain>
    </source>
</reference>
<gene>
    <name evidence="9" type="ORF">CC80DRAFT_478499</name>
</gene>
<evidence type="ECO:0000256" key="6">
    <source>
        <dbReference type="SAM" id="MobiDB-lite"/>
    </source>
</evidence>
<evidence type="ECO:0000256" key="1">
    <source>
        <dbReference type="ARBA" id="ARBA00004123"/>
    </source>
</evidence>
<feature type="compositionally biased region" description="Polar residues" evidence="6">
    <location>
        <begin position="606"/>
        <end position="629"/>
    </location>
</feature>
<dbReference type="GO" id="GO:0003677">
    <property type="term" value="F:DNA binding"/>
    <property type="evidence" value="ECO:0007669"/>
    <property type="project" value="InterPro"/>
</dbReference>
<dbReference type="CDD" id="cd12148">
    <property type="entry name" value="fungal_TF_MHR"/>
    <property type="match status" value="1"/>
</dbReference>
<evidence type="ECO:0000256" key="5">
    <source>
        <dbReference type="ARBA" id="ARBA00023242"/>
    </source>
</evidence>
<proteinExistence type="predicted"/>
<dbReference type="SMART" id="SM00066">
    <property type="entry name" value="GAL4"/>
    <property type="match status" value="1"/>
</dbReference>
<dbReference type="PANTHER" id="PTHR47338">
    <property type="entry name" value="ZN(II)2CYS6 TRANSCRIPTION FACTOR (EUROFUNG)-RELATED"/>
    <property type="match status" value="1"/>
</dbReference>
<dbReference type="PROSITE" id="PS50048">
    <property type="entry name" value="ZN2_CY6_FUNGAL_2"/>
    <property type="match status" value="1"/>
</dbReference>
<dbReference type="CDD" id="cd00067">
    <property type="entry name" value="GAL4"/>
    <property type="match status" value="1"/>
</dbReference>
<dbReference type="InterPro" id="IPR007219">
    <property type="entry name" value="XnlR_reg_dom"/>
</dbReference>
<organism evidence="9 10">
    <name type="scientific">Byssothecium circinans</name>
    <dbReference type="NCBI Taxonomy" id="147558"/>
    <lineage>
        <taxon>Eukaryota</taxon>
        <taxon>Fungi</taxon>
        <taxon>Dikarya</taxon>
        <taxon>Ascomycota</taxon>
        <taxon>Pezizomycotina</taxon>
        <taxon>Dothideomycetes</taxon>
        <taxon>Pleosporomycetidae</taxon>
        <taxon>Pleosporales</taxon>
        <taxon>Massarineae</taxon>
        <taxon>Massarinaceae</taxon>
        <taxon>Byssothecium</taxon>
    </lineage>
</organism>
<dbReference type="OrthoDB" id="4161332at2759"/>
<keyword evidence="10" id="KW-1185">Reference proteome</keyword>
<feature type="region of interest" description="Disordered" evidence="6">
    <location>
        <begin position="39"/>
        <end position="96"/>
    </location>
</feature>
<feature type="compositionally biased region" description="Polar residues" evidence="6">
    <location>
        <begin position="81"/>
        <end position="95"/>
    </location>
</feature>
<evidence type="ECO:0000256" key="2">
    <source>
        <dbReference type="ARBA" id="ARBA00022723"/>
    </source>
</evidence>